<dbReference type="EMBL" id="QUSZ01006939">
    <property type="protein sequence ID" value="RHY04068.1"/>
    <property type="molecule type" value="Genomic_DNA"/>
</dbReference>
<evidence type="ECO:0000256" key="12">
    <source>
        <dbReference type="ARBA" id="ARBA00042373"/>
    </source>
</evidence>
<dbReference type="GO" id="GO:0071555">
    <property type="term" value="P:cell wall organization"/>
    <property type="evidence" value="ECO:0007669"/>
    <property type="project" value="UniProtKB-KW"/>
</dbReference>
<dbReference type="GO" id="GO:0000272">
    <property type="term" value="P:polysaccharide catabolic process"/>
    <property type="evidence" value="ECO:0007669"/>
    <property type="project" value="UniProtKB-KW"/>
</dbReference>
<comment type="catalytic activity">
    <reaction evidence="1">
        <text>Hydrolysis of (1-&gt;3)-beta-D-glucosidic linkages in (1-&gt;3)-beta-D-glucans.</text>
        <dbReference type="EC" id="3.2.1.39"/>
    </reaction>
</comment>
<comment type="subcellular location">
    <subcellularLocation>
        <location evidence="2">Cell membrane</location>
    </subcellularLocation>
</comment>
<dbReference type="GO" id="GO:0005886">
    <property type="term" value="C:plasma membrane"/>
    <property type="evidence" value="ECO:0007669"/>
    <property type="project" value="UniProtKB-SubCell"/>
</dbReference>
<dbReference type="GO" id="GO:0042973">
    <property type="term" value="F:glucan endo-1,3-beta-D-glucosidase activity"/>
    <property type="evidence" value="ECO:0007669"/>
    <property type="project" value="UniProtKB-EC"/>
</dbReference>
<evidence type="ECO:0000256" key="5">
    <source>
        <dbReference type="ARBA" id="ARBA00022801"/>
    </source>
</evidence>
<dbReference type="PROSITE" id="PS50231">
    <property type="entry name" value="RICIN_B_LECTIN"/>
    <property type="match status" value="1"/>
</dbReference>
<evidence type="ECO:0000256" key="8">
    <source>
        <dbReference type="ARBA" id="ARBA00023277"/>
    </source>
</evidence>
<evidence type="ECO:0000256" key="14">
    <source>
        <dbReference type="SAM" id="Phobius"/>
    </source>
</evidence>
<keyword evidence="8" id="KW-0119">Carbohydrate metabolism</keyword>
<evidence type="ECO:0000313" key="15">
    <source>
        <dbReference type="EMBL" id="RHY04068.1"/>
    </source>
</evidence>
<evidence type="ECO:0000256" key="3">
    <source>
        <dbReference type="ARBA" id="ARBA00012780"/>
    </source>
</evidence>
<keyword evidence="6 14" id="KW-0472">Membrane</keyword>
<keyword evidence="14" id="KW-1133">Transmembrane helix</keyword>
<keyword evidence="14" id="KW-0812">Transmembrane</keyword>
<dbReference type="Gene3D" id="3.20.20.80">
    <property type="entry name" value="Glycosidases"/>
    <property type="match status" value="1"/>
</dbReference>
<protein>
    <recommendedName>
        <fullName evidence="3">glucan endo-1,3-beta-D-glucosidase</fullName>
        <ecNumber evidence="3">3.2.1.39</ecNumber>
    </recommendedName>
    <alternativeName>
        <fullName evidence="13">Endo-1,3-beta-glucanase btgC</fullName>
    </alternativeName>
    <alternativeName>
        <fullName evidence="12">Laminarinase btgC</fullName>
    </alternativeName>
</protein>
<keyword evidence="4" id="KW-1003">Cell membrane</keyword>
<dbReference type="SUPFAM" id="SSF51445">
    <property type="entry name" value="(Trans)glycosidases"/>
    <property type="match status" value="1"/>
</dbReference>
<keyword evidence="10" id="KW-0624">Polysaccharide degradation</keyword>
<dbReference type="PANTHER" id="PTHR16631:SF17">
    <property type="entry name" value="GLUCAN ENDO-1,3-BETA-GLUCOSIDASE BTGC"/>
    <property type="match status" value="1"/>
</dbReference>
<dbReference type="PANTHER" id="PTHR16631">
    <property type="entry name" value="GLUCAN 1,3-BETA-GLUCOSIDASE"/>
    <property type="match status" value="1"/>
</dbReference>
<evidence type="ECO:0000256" key="1">
    <source>
        <dbReference type="ARBA" id="ARBA00000382"/>
    </source>
</evidence>
<keyword evidence="5" id="KW-0378">Hydrolase</keyword>
<dbReference type="InterPro" id="IPR035992">
    <property type="entry name" value="Ricin_B-like_lectins"/>
</dbReference>
<gene>
    <name evidence="15" type="ORF">DYB36_009073</name>
</gene>
<sequence length="514" mass="56197">MKATETPSAVKAAYTPSATPRRWLPRVWIFSLVLIIGVIGGIVYLVWTSPPQTAMEAFDSTKIMLQAGQPSGAYDDRPLSVCYDSHEAWVPGKVDFHFNRIKERFSGVRTFQTIGLRNHIDVAAEVGLSIHAGIWIQGANGNVEADMQAAVDGARRHPFSVRTIFVGNEELMGGRFTEEFVLARVRQMKAKLASVGLSIPVGSVQTDGDWLKASSLAAECDVLGVNIHPFFSGSADSGVDPVLDLGRRWGAMISRFPTKSVELTETGWPTSGRPNGHHVPSMALAEKYANDVDAWVRRGNGGTLPAYFMFHDNLGKPDDFEKAFGLAWASGEWKFGGGSGNPRRASQSKDVIVHGTPAPVAANDTRGTFITSIKVPHANVVAALAIDNATINQLWHSRRVEFHQLRSTWREDDAPAHWTLRGPLVVAASTVPDKASNVSSENAIALCLDAYEPWIGGDVHGYSCDDQNDNQQWTYNGTTHQLQHQRHIGFCLGNVNNEPRLVKCNSSVDITYLT</sequence>
<name>A0A397AE00_APHAT</name>
<evidence type="ECO:0000256" key="7">
    <source>
        <dbReference type="ARBA" id="ARBA00023180"/>
    </source>
</evidence>
<dbReference type="Gene3D" id="2.80.10.50">
    <property type="match status" value="1"/>
</dbReference>
<evidence type="ECO:0000256" key="4">
    <source>
        <dbReference type="ARBA" id="ARBA00022475"/>
    </source>
</evidence>
<evidence type="ECO:0000256" key="6">
    <source>
        <dbReference type="ARBA" id="ARBA00023136"/>
    </source>
</evidence>
<dbReference type="SUPFAM" id="SSF50370">
    <property type="entry name" value="Ricin B-like lectins"/>
    <property type="match status" value="1"/>
</dbReference>
<keyword evidence="7" id="KW-0325">Glycoprotein</keyword>
<comment type="caution">
    <text evidence="15">The sequence shown here is derived from an EMBL/GenBank/DDBJ whole genome shotgun (WGS) entry which is preliminary data.</text>
</comment>
<keyword evidence="9" id="KW-0961">Cell wall biogenesis/degradation</keyword>
<evidence type="ECO:0000256" key="10">
    <source>
        <dbReference type="ARBA" id="ARBA00023326"/>
    </source>
</evidence>
<reference evidence="15 16" key="1">
    <citation type="submission" date="2018-08" db="EMBL/GenBank/DDBJ databases">
        <title>Aphanomyces genome sequencing and annotation.</title>
        <authorList>
            <person name="Minardi D."/>
            <person name="Oidtmann B."/>
            <person name="Van Der Giezen M."/>
            <person name="Studholme D.J."/>
        </authorList>
    </citation>
    <scope>NUCLEOTIDE SEQUENCE [LARGE SCALE GENOMIC DNA]</scope>
    <source>
        <strain evidence="15 16">Kv</strain>
    </source>
</reference>
<dbReference type="EC" id="3.2.1.39" evidence="3"/>
<evidence type="ECO:0000256" key="2">
    <source>
        <dbReference type="ARBA" id="ARBA00004236"/>
    </source>
</evidence>
<dbReference type="InterPro" id="IPR050732">
    <property type="entry name" value="Beta-glucan_modifiers"/>
</dbReference>
<evidence type="ECO:0000256" key="9">
    <source>
        <dbReference type="ARBA" id="ARBA00023316"/>
    </source>
</evidence>
<proteinExistence type="predicted"/>
<dbReference type="VEuPathDB" id="FungiDB:H257_04618"/>
<dbReference type="InterPro" id="IPR017853">
    <property type="entry name" value="GH"/>
</dbReference>
<evidence type="ECO:0000256" key="13">
    <source>
        <dbReference type="ARBA" id="ARBA00043078"/>
    </source>
</evidence>
<evidence type="ECO:0000313" key="16">
    <source>
        <dbReference type="Proteomes" id="UP000265427"/>
    </source>
</evidence>
<dbReference type="AlphaFoldDB" id="A0A397AE00"/>
<comment type="function">
    <text evidence="11">Glucanases play a role in cell expansion during growth, in cell-cell fusion during mating, and in spore release during sporulation. This enzyme may be involved in beta-glucan degradation. Active on laminarin and lichenan.</text>
</comment>
<evidence type="ECO:0000256" key="11">
    <source>
        <dbReference type="ARBA" id="ARBA00037649"/>
    </source>
</evidence>
<organism evidence="15 16">
    <name type="scientific">Aphanomyces astaci</name>
    <name type="common">Crayfish plague agent</name>
    <dbReference type="NCBI Taxonomy" id="112090"/>
    <lineage>
        <taxon>Eukaryota</taxon>
        <taxon>Sar</taxon>
        <taxon>Stramenopiles</taxon>
        <taxon>Oomycota</taxon>
        <taxon>Saprolegniomycetes</taxon>
        <taxon>Saprolegniales</taxon>
        <taxon>Verrucalvaceae</taxon>
        <taxon>Aphanomyces</taxon>
    </lineage>
</organism>
<feature type="transmembrane region" description="Helical" evidence="14">
    <location>
        <begin position="27"/>
        <end position="47"/>
    </location>
</feature>
<dbReference type="Proteomes" id="UP000265427">
    <property type="component" value="Unassembled WGS sequence"/>
</dbReference>
<accession>A0A397AE00</accession>